<dbReference type="Proteomes" id="UP000252023">
    <property type="component" value="Chromosome"/>
</dbReference>
<dbReference type="EMBL" id="CP030918">
    <property type="protein sequence ID" value="AXC48609.1"/>
    <property type="molecule type" value="Genomic_DNA"/>
</dbReference>
<evidence type="ECO:0000313" key="2">
    <source>
        <dbReference type="Proteomes" id="UP000252023"/>
    </source>
</evidence>
<sequence>MIGVVVWSNRVREQAVIWCDDHAALAYLVGRIDYPAEYGWPEPGDMLELHTEVEGELRCARCVKPLGDSVVSPLPQMLTGRASHLSVIQSNDTAPPTAEIIVLPQRVLAAS</sequence>
<evidence type="ECO:0000313" key="1">
    <source>
        <dbReference type="EMBL" id="AXC48609.1"/>
    </source>
</evidence>
<gene>
    <name evidence="1" type="ORF">DRW48_01880</name>
</gene>
<organism evidence="1 2">
    <name type="scientific">Paracoccus suum</name>
    <dbReference type="NCBI Taxonomy" id="2259340"/>
    <lineage>
        <taxon>Bacteria</taxon>
        <taxon>Pseudomonadati</taxon>
        <taxon>Pseudomonadota</taxon>
        <taxon>Alphaproteobacteria</taxon>
        <taxon>Rhodobacterales</taxon>
        <taxon>Paracoccaceae</taxon>
        <taxon>Paracoccus</taxon>
    </lineage>
</organism>
<protein>
    <submittedName>
        <fullName evidence="1">Uncharacterized protein</fullName>
    </submittedName>
</protein>
<name>A0A344PGV4_9RHOB</name>
<dbReference type="AlphaFoldDB" id="A0A344PGV4"/>
<proteinExistence type="predicted"/>
<dbReference type="OrthoDB" id="7868545at2"/>
<dbReference type="KEGG" id="pars:DRW48_01880"/>
<dbReference type="RefSeq" id="WP_114074928.1">
    <property type="nucleotide sequence ID" value="NZ_CP030918.1"/>
</dbReference>
<accession>A0A344PGV4</accession>
<reference evidence="2" key="1">
    <citation type="submission" date="2018-07" db="EMBL/GenBank/DDBJ databases">
        <title>Genome sequencing of Paracoccus sp. SC2-6.</title>
        <authorList>
            <person name="Heo J."/>
            <person name="Kim S.-J."/>
            <person name="Kwon S.-W."/>
        </authorList>
    </citation>
    <scope>NUCLEOTIDE SEQUENCE [LARGE SCALE GENOMIC DNA]</scope>
    <source>
        <strain evidence="2">SC2-6</strain>
    </source>
</reference>
<keyword evidence="2" id="KW-1185">Reference proteome</keyword>